<dbReference type="PANTHER" id="PTHR43135:SF3">
    <property type="entry name" value="ALPHA-D-RIBOSE 1-METHYLPHOSPHONATE 5-TRIPHOSPHATE DIPHOSPHATASE"/>
    <property type="match status" value="1"/>
</dbReference>
<sequence length="411" mass="42628">MTTRIDADLVIPGAGDPIADASVLLDAATVAWVGPTAELPADAPPTAVTTVETLMPGLWECHGHFFGIKVPDVETALKIHPTLSGARSAADLTATLMGGVTSVREMGGNGIYLQKGIDEGTIAGPTLYSAGSILSTTGGHADVHGYPLDFVESLALRNITFGAIADGVPECLKAVRMQLRKGAKVIKICASGGVMSEIDHPIHQQFSAEELTAIVEEAARADRIVGAHCHGKPGIMAALEAGVKTIEHGSYLDDEAATAMVESDAILVPTRFVINAILGMEAVMPAYAYRKGVVVAEQHAIALKIAVAAGVKIAMGTDIFVSGAMYGHNSLELALLVDAGMTPLEAIRSATATGPDTLGPQAPLSGQLVPGYDADLIALDWDPTNDVSGWGDPDRVTHIWKAGKPVKTPSP</sequence>
<gene>
    <name evidence="2" type="ORF">MNBD_ACTINO02-2764</name>
</gene>
<dbReference type="InterPro" id="IPR051781">
    <property type="entry name" value="Metallo-dep_Hydrolase"/>
</dbReference>
<protein>
    <recommendedName>
        <fullName evidence="1">Amidohydrolase-related domain-containing protein</fullName>
    </recommendedName>
</protein>
<name>A0A3B0SE42_9ZZZZ</name>
<dbReference type="InterPro" id="IPR057744">
    <property type="entry name" value="OTAase-like"/>
</dbReference>
<dbReference type="SUPFAM" id="SSF51556">
    <property type="entry name" value="Metallo-dependent hydrolases"/>
    <property type="match status" value="1"/>
</dbReference>
<dbReference type="InterPro" id="IPR032466">
    <property type="entry name" value="Metal_Hydrolase"/>
</dbReference>
<dbReference type="GO" id="GO:0016810">
    <property type="term" value="F:hydrolase activity, acting on carbon-nitrogen (but not peptide) bonds"/>
    <property type="evidence" value="ECO:0007669"/>
    <property type="project" value="InterPro"/>
</dbReference>
<dbReference type="Gene3D" id="2.30.40.10">
    <property type="entry name" value="Urease, subunit C, domain 1"/>
    <property type="match status" value="1"/>
</dbReference>
<accession>A0A3B0SE42</accession>
<evidence type="ECO:0000313" key="2">
    <source>
        <dbReference type="EMBL" id="VAW03498.1"/>
    </source>
</evidence>
<dbReference type="PANTHER" id="PTHR43135">
    <property type="entry name" value="ALPHA-D-RIBOSE 1-METHYLPHOSPHONATE 5-TRIPHOSPHATE DIPHOSPHATASE"/>
    <property type="match status" value="1"/>
</dbReference>
<dbReference type="SUPFAM" id="SSF51338">
    <property type="entry name" value="Composite domain of metallo-dependent hydrolases"/>
    <property type="match status" value="1"/>
</dbReference>
<proteinExistence type="predicted"/>
<feature type="domain" description="Amidohydrolase-related" evidence="1">
    <location>
        <begin position="53"/>
        <end position="406"/>
    </location>
</feature>
<dbReference type="CDD" id="cd01299">
    <property type="entry name" value="Met_dep_hydrolase_A"/>
    <property type="match status" value="1"/>
</dbReference>
<dbReference type="AlphaFoldDB" id="A0A3B0SE42"/>
<reference evidence="2" key="1">
    <citation type="submission" date="2018-06" db="EMBL/GenBank/DDBJ databases">
        <authorList>
            <person name="Zhirakovskaya E."/>
        </authorList>
    </citation>
    <scope>NUCLEOTIDE SEQUENCE</scope>
</reference>
<dbReference type="EMBL" id="UOEK01000261">
    <property type="protein sequence ID" value="VAW03498.1"/>
    <property type="molecule type" value="Genomic_DNA"/>
</dbReference>
<dbReference type="Pfam" id="PF01979">
    <property type="entry name" value="Amidohydro_1"/>
    <property type="match status" value="1"/>
</dbReference>
<organism evidence="2">
    <name type="scientific">hydrothermal vent metagenome</name>
    <dbReference type="NCBI Taxonomy" id="652676"/>
    <lineage>
        <taxon>unclassified sequences</taxon>
        <taxon>metagenomes</taxon>
        <taxon>ecological metagenomes</taxon>
    </lineage>
</organism>
<dbReference type="Gene3D" id="3.20.20.140">
    <property type="entry name" value="Metal-dependent hydrolases"/>
    <property type="match status" value="1"/>
</dbReference>
<dbReference type="InterPro" id="IPR011059">
    <property type="entry name" value="Metal-dep_hydrolase_composite"/>
</dbReference>
<dbReference type="InterPro" id="IPR006680">
    <property type="entry name" value="Amidohydro-rel"/>
</dbReference>
<evidence type="ECO:0000259" key="1">
    <source>
        <dbReference type="Pfam" id="PF01979"/>
    </source>
</evidence>